<dbReference type="Proteomes" id="UP000321291">
    <property type="component" value="Chromosome"/>
</dbReference>
<organism evidence="8 9">
    <name type="scientific">Arachidicoccus ginsenosidivorans</name>
    <dbReference type="NCBI Taxonomy" id="496057"/>
    <lineage>
        <taxon>Bacteria</taxon>
        <taxon>Pseudomonadati</taxon>
        <taxon>Bacteroidota</taxon>
        <taxon>Chitinophagia</taxon>
        <taxon>Chitinophagales</taxon>
        <taxon>Chitinophagaceae</taxon>
        <taxon>Arachidicoccus</taxon>
    </lineage>
</organism>
<evidence type="ECO:0000256" key="5">
    <source>
        <dbReference type="ARBA" id="ARBA00023237"/>
    </source>
</evidence>
<dbReference type="OrthoDB" id="5694214at2"/>
<comment type="similarity">
    <text evidence="2">Belongs to the SusD family.</text>
</comment>
<dbReference type="SUPFAM" id="SSF48452">
    <property type="entry name" value="TPR-like"/>
    <property type="match status" value="1"/>
</dbReference>
<evidence type="ECO:0000256" key="3">
    <source>
        <dbReference type="ARBA" id="ARBA00022729"/>
    </source>
</evidence>
<protein>
    <submittedName>
        <fullName evidence="8">RagB/SusD family nutrient uptake outer membrane protein</fullName>
    </submittedName>
</protein>
<dbReference type="InterPro" id="IPR033985">
    <property type="entry name" value="SusD-like_N"/>
</dbReference>
<comment type="subcellular location">
    <subcellularLocation>
        <location evidence="1">Cell outer membrane</location>
    </subcellularLocation>
</comment>
<evidence type="ECO:0000256" key="4">
    <source>
        <dbReference type="ARBA" id="ARBA00023136"/>
    </source>
</evidence>
<dbReference type="EMBL" id="CP042434">
    <property type="protein sequence ID" value="QEC70385.1"/>
    <property type="molecule type" value="Genomic_DNA"/>
</dbReference>
<dbReference type="KEGG" id="agi:FSB73_00325"/>
<name>A0A5B8VH91_9BACT</name>
<dbReference type="GO" id="GO:0009279">
    <property type="term" value="C:cell outer membrane"/>
    <property type="evidence" value="ECO:0007669"/>
    <property type="project" value="UniProtKB-SubCell"/>
</dbReference>
<dbReference type="PROSITE" id="PS51257">
    <property type="entry name" value="PROKAR_LIPOPROTEIN"/>
    <property type="match status" value="1"/>
</dbReference>
<keyword evidence="4" id="KW-0472">Membrane</keyword>
<accession>A0A5B8VH91</accession>
<evidence type="ECO:0000313" key="9">
    <source>
        <dbReference type="Proteomes" id="UP000321291"/>
    </source>
</evidence>
<dbReference type="RefSeq" id="WP_146779649.1">
    <property type="nucleotide sequence ID" value="NZ_CP042434.1"/>
</dbReference>
<keyword evidence="3" id="KW-0732">Signal</keyword>
<evidence type="ECO:0000256" key="2">
    <source>
        <dbReference type="ARBA" id="ARBA00006275"/>
    </source>
</evidence>
<dbReference type="Pfam" id="PF14322">
    <property type="entry name" value="SusD-like_3"/>
    <property type="match status" value="1"/>
</dbReference>
<feature type="domain" description="RagB/SusD" evidence="6">
    <location>
        <begin position="343"/>
        <end position="617"/>
    </location>
</feature>
<keyword evidence="5" id="KW-0998">Cell outer membrane</keyword>
<reference evidence="8 9" key="1">
    <citation type="journal article" date="2017" name="Int. J. Syst. Evol. Microbiol.">
        <title>Arachidicoccus ginsenosidivorans sp. nov., with ginsenoside-converting activity isolated from ginseng cultivating soil.</title>
        <authorList>
            <person name="Siddiqi M.Z."/>
            <person name="Aslam Z."/>
            <person name="Im W.T."/>
        </authorList>
    </citation>
    <scope>NUCLEOTIDE SEQUENCE [LARGE SCALE GENOMIC DNA]</scope>
    <source>
        <strain evidence="8 9">Gsoil 809</strain>
    </source>
</reference>
<dbReference type="AlphaFoldDB" id="A0A5B8VH91"/>
<dbReference type="Pfam" id="PF07980">
    <property type="entry name" value="SusD_RagB"/>
    <property type="match status" value="1"/>
</dbReference>
<dbReference type="InterPro" id="IPR011990">
    <property type="entry name" value="TPR-like_helical_dom_sf"/>
</dbReference>
<gene>
    <name evidence="8" type="ORF">FSB73_00325</name>
</gene>
<keyword evidence="9" id="KW-1185">Reference proteome</keyword>
<evidence type="ECO:0000259" key="7">
    <source>
        <dbReference type="Pfam" id="PF14322"/>
    </source>
</evidence>
<dbReference type="Gene3D" id="1.25.40.390">
    <property type="match status" value="1"/>
</dbReference>
<evidence type="ECO:0000256" key="1">
    <source>
        <dbReference type="ARBA" id="ARBA00004442"/>
    </source>
</evidence>
<sequence length="640" mass="73528">MKNKFQPILLVVVLVTALITSCKKTFLQPDPLSFYEPTTTFSTVSGLDATLAMCDRHLRDYWSYISTRDVSLPISSEYMMSDLDVTGKTDDGSLFADVATRLTPTDGLHQDNINMLKYFWTETYNGIKYANTITSFIDNVPGLDEATKHEYIGRAYFHRAFRYLALCFQFKDVPLVTKIITGPKQDYKSTSQAEILKMITLDMEKAVQWVPDQSQMTYIGMINKGACRQLLIKCYLATGQWDKAISQADTLINNSGYSLMENPFGTFESPLESTWHITRNVIWDLHRPINKAIVANKEAILVMPDRDGTDAAIKFRSMRNWGPMWNMSTLFSPAGKSVQSYAKTNKNYNPDLDYNGAIGRGIAMIRPTYFAQHTLWYVNGEEDTADLRHNSSVGNWGRMDSLKYNDPSDKKYYGKNLRLYDGNKILCTDTIRNWFDWPHYKTYVNDPDFLANSSSNNNKGGSADWYCYRLAGTYLLRAEAEFYKGDIGAATADVNVIRKRAHCKELYTTVNIGDIVNERARELWMEEWRHEELARISYCLALSGKPDEWGNTYTVNGLEDNSYWFQRIQHYNDFYNKNKVTVKGRQYTMAAHIIYFPIPQWAIDANLYGKLRQNKGYDGYDPSVEIWTKWEDAVANEGAN</sequence>
<dbReference type="InterPro" id="IPR012944">
    <property type="entry name" value="SusD_RagB_dom"/>
</dbReference>
<feature type="domain" description="SusD-like N-terminal" evidence="7">
    <location>
        <begin position="115"/>
        <end position="236"/>
    </location>
</feature>
<evidence type="ECO:0000313" key="8">
    <source>
        <dbReference type="EMBL" id="QEC70385.1"/>
    </source>
</evidence>
<proteinExistence type="inferred from homology"/>
<evidence type="ECO:0000259" key="6">
    <source>
        <dbReference type="Pfam" id="PF07980"/>
    </source>
</evidence>